<dbReference type="PATRIC" id="fig|1618490.4.peg.109"/>
<dbReference type="Proteomes" id="UP000034406">
    <property type="component" value="Unassembled WGS sequence"/>
</dbReference>
<dbReference type="AlphaFoldDB" id="A0A0G0JYE9"/>
<dbReference type="STRING" id="1618490.US90_C0002G0025"/>
<reference evidence="1 2" key="1">
    <citation type="journal article" date="2015" name="Nature">
        <title>rRNA introns, odd ribosomes, and small enigmatic genomes across a large radiation of phyla.</title>
        <authorList>
            <person name="Brown C.T."/>
            <person name="Hug L.A."/>
            <person name="Thomas B.C."/>
            <person name="Sharon I."/>
            <person name="Castelle C.J."/>
            <person name="Singh A."/>
            <person name="Wilkins M.J."/>
            <person name="Williams K.H."/>
            <person name="Banfield J.F."/>
        </authorList>
    </citation>
    <scope>NUCLEOTIDE SEQUENCE [LARGE SCALE GENOMIC DNA]</scope>
</reference>
<evidence type="ECO:0000313" key="1">
    <source>
        <dbReference type="EMBL" id="KKQ71542.1"/>
    </source>
</evidence>
<proteinExistence type="predicted"/>
<organism evidence="1 2">
    <name type="scientific">Candidatus Shapirobacteria bacterium GW2011_GWE2_38_30</name>
    <dbReference type="NCBI Taxonomy" id="1618490"/>
    <lineage>
        <taxon>Bacteria</taxon>
        <taxon>Candidatus Shapironibacteriota</taxon>
    </lineage>
</organism>
<gene>
    <name evidence="1" type="ORF">US90_C0002G0025</name>
</gene>
<sequence>MKTTNLHDLQASVQDKSAFLQLGDYLKMAQAFLSYLQASNPTRIVSPSHNNYIFYQYSKSDGYKITRPLNSDLFIESPEEMKDKFERFISFLSDLKKLQERVSSNETYKDYIESREIDKVIYTLQQTIGCVGDSFDNSNQSRKRIGMLFEVLVKLIIKELGMECEPRTVNLPIPNQPGYSMSYELDLVFSKNKAILTSETKFIHPTEIVGSVKTTSKDRIDKVFLDKFLLSRLLGRDIKVVAVFLHDVQRAVKGKSIFGINSTFKTNHFLGYTVALNKLDGVYYVDPRPEMTSNPKLAEQVRDFQKFLTVDLWTLTKTDH</sequence>
<protein>
    <submittedName>
        <fullName evidence="1">Uncharacterized protein</fullName>
    </submittedName>
</protein>
<dbReference type="EMBL" id="LBUT01000002">
    <property type="protein sequence ID" value="KKQ71542.1"/>
    <property type="molecule type" value="Genomic_DNA"/>
</dbReference>
<comment type="caution">
    <text evidence="1">The sequence shown here is derived from an EMBL/GenBank/DDBJ whole genome shotgun (WGS) entry which is preliminary data.</text>
</comment>
<accession>A0A0G0JYE9</accession>
<name>A0A0G0JYE9_9BACT</name>
<evidence type="ECO:0000313" key="2">
    <source>
        <dbReference type="Proteomes" id="UP000034406"/>
    </source>
</evidence>